<dbReference type="PANTHER" id="PTHR39087:SF2">
    <property type="entry name" value="UPF0104 MEMBRANE PROTEIN MJ1595"/>
    <property type="match status" value="1"/>
</dbReference>
<dbReference type="Proteomes" id="UP000245048">
    <property type="component" value="Unassembled WGS sequence"/>
</dbReference>
<dbReference type="NCBIfam" id="TIGR00374">
    <property type="entry name" value="flippase-like domain"/>
    <property type="match status" value="1"/>
</dbReference>
<evidence type="ECO:0000313" key="7">
    <source>
        <dbReference type="EMBL" id="PWC28396.1"/>
    </source>
</evidence>
<evidence type="ECO:0000256" key="2">
    <source>
        <dbReference type="ARBA" id="ARBA00022475"/>
    </source>
</evidence>
<dbReference type="PANTHER" id="PTHR39087">
    <property type="entry name" value="UPF0104 MEMBRANE PROTEIN MJ1595"/>
    <property type="match status" value="1"/>
</dbReference>
<organism evidence="7 8">
    <name type="scientific">Teichococcus aestuarii</name>
    <dbReference type="NCBI Taxonomy" id="568898"/>
    <lineage>
        <taxon>Bacteria</taxon>
        <taxon>Pseudomonadati</taxon>
        <taxon>Pseudomonadota</taxon>
        <taxon>Alphaproteobacteria</taxon>
        <taxon>Acetobacterales</taxon>
        <taxon>Roseomonadaceae</taxon>
        <taxon>Roseomonas</taxon>
    </lineage>
</organism>
<feature type="transmembrane region" description="Helical" evidence="6">
    <location>
        <begin position="126"/>
        <end position="149"/>
    </location>
</feature>
<evidence type="ECO:0000256" key="5">
    <source>
        <dbReference type="ARBA" id="ARBA00023136"/>
    </source>
</evidence>
<feature type="transmembrane region" description="Helical" evidence="6">
    <location>
        <begin position="289"/>
        <end position="313"/>
    </location>
</feature>
<feature type="transmembrane region" description="Helical" evidence="6">
    <location>
        <begin position="214"/>
        <end position="237"/>
    </location>
</feature>
<comment type="caution">
    <text evidence="7">The sequence shown here is derived from an EMBL/GenBank/DDBJ whole genome shotgun (WGS) entry which is preliminary data.</text>
</comment>
<comment type="subcellular location">
    <subcellularLocation>
        <location evidence="1">Cell membrane</location>
        <topology evidence="1">Multi-pass membrane protein</topology>
    </subcellularLocation>
</comment>
<evidence type="ECO:0000256" key="1">
    <source>
        <dbReference type="ARBA" id="ARBA00004651"/>
    </source>
</evidence>
<sequence>MLALEALPAPKLRRLEFGIIAVIGLFAIGMAVAAALAGGPEVWSHLRSLSLPLTAALLGLSLANYLLRGLRWHLYSRRVGAEVSLWQSLFYYISGFALTTTPGRVGEAFRLWMMQRCNGTPYERTLPVLVADRLSDLGAVGLLMLFCLLTASPQPWLLATALVATFVSFLLALRPQIALAAVGMTFRATGRWPRLFGRLRGMVRRMAALFSPEVLLLTLTLALAGWLAECYAFFLILQAFGAEVPLHHAVLIFTAGMLVGAVTLIPGGVGGTEATMLALLAAQGVPMELAIPAIAVIRVTTLWFAVALGCLALPQALRRARQAL</sequence>
<dbReference type="EMBL" id="PDOA01000007">
    <property type="protein sequence ID" value="PWC28396.1"/>
    <property type="molecule type" value="Genomic_DNA"/>
</dbReference>
<evidence type="ECO:0000256" key="3">
    <source>
        <dbReference type="ARBA" id="ARBA00022692"/>
    </source>
</evidence>
<accession>A0A2U1V3C6</accession>
<name>A0A2U1V3C6_9PROT</name>
<keyword evidence="5 6" id="KW-0472">Membrane</keyword>
<dbReference type="GO" id="GO:0005886">
    <property type="term" value="C:plasma membrane"/>
    <property type="evidence" value="ECO:0007669"/>
    <property type="project" value="UniProtKB-SubCell"/>
</dbReference>
<dbReference type="InterPro" id="IPR022791">
    <property type="entry name" value="L-PG_synthase/AglD"/>
</dbReference>
<protein>
    <recommendedName>
        <fullName evidence="9">TIGR00374 family protein</fullName>
    </recommendedName>
</protein>
<feature type="transmembrane region" description="Helical" evidence="6">
    <location>
        <begin position="49"/>
        <end position="67"/>
    </location>
</feature>
<keyword evidence="2" id="KW-1003">Cell membrane</keyword>
<evidence type="ECO:0008006" key="9">
    <source>
        <dbReference type="Google" id="ProtNLM"/>
    </source>
</evidence>
<gene>
    <name evidence="7" type="ORF">CR165_11890</name>
</gene>
<dbReference type="OrthoDB" id="9799911at2"/>
<reference evidence="8" key="1">
    <citation type="submission" date="2017-10" db="EMBL/GenBank/DDBJ databases">
        <authorList>
            <person name="Toshchakov S.V."/>
            <person name="Goeva M.A."/>
        </authorList>
    </citation>
    <scope>NUCLEOTIDE SEQUENCE [LARGE SCALE GENOMIC DNA]</scope>
    <source>
        <strain evidence="8">JR1/69-1-13</strain>
    </source>
</reference>
<keyword evidence="8" id="KW-1185">Reference proteome</keyword>
<evidence type="ECO:0000256" key="4">
    <source>
        <dbReference type="ARBA" id="ARBA00022989"/>
    </source>
</evidence>
<feature type="transmembrane region" description="Helical" evidence="6">
    <location>
        <begin position="249"/>
        <end position="269"/>
    </location>
</feature>
<feature type="transmembrane region" description="Helical" evidence="6">
    <location>
        <begin position="88"/>
        <end position="106"/>
    </location>
</feature>
<evidence type="ECO:0000256" key="6">
    <source>
        <dbReference type="SAM" id="Phobius"/>
    </source>
</evidence>
<proteinExistence type="predicted"/>
<keyword evidence="3 6" id="KW-0812">Transmembrane</keyword>
<dbReference type="AlphaFoldDB" id="A0A2U1V3C6"/>
<dbReference type="Pfam" id="PF03706">
    <property type="entry name" value="LPG_synthase_TM"/>
    <property type="match status" value="1"/>
</dbReference>
<evidence type="ECO:0000313" key="8">
    <source>
        <dbReference type="Proteomes" id="UP000245048"/>
    </source>
</evidence>
<dbReference type="RefSeq" id="WP_109517218.1">
    <property type="nucleotide sequence ID" value="NZ_PDOA01000007.1"/>
</dbReference>
<keyword evidence="4 6" id="KW-1133">Transmembrane helix</keyword>
<feature type="transmembrane region" description="Helical" evidence="6">
    <location>
        <begin position="156"/>
        <end position="177"/>
    </location>
</feature>
<feature type="transmembrane region" description="Helical" evidence="6">
    <location>
        <begin position="17"/>
        <end position="37"/>
    </location>
</feature>